<keyword evidence="3" id="KW-0548">Nucleotidyltransferase</keyword>
<reference evidence="3 4" key="1">
    <citation type="submission" date="2018-12" db="EMBL/GenBank/DDBJ databases">
        <title>Complete genome sequence of Haloplanus rallus MBLA0036.</title>
        <authorList>
            <person name="Nam Y.-d."/>
            <person name="Kang J."/>
            <person name="Chung W.-H."/>
            <person name="Park Y.S."/>
        </authorList>
    </citation>
    <scope>NUCLEOTIDE SEQUENCE [LARGE SCALE GENOMIC DNA]</scope>
    <source>
        <strain evidence="3 4">MBLA0036</strain>
    </source>
</reference>
<dbReference type="Gene3D" id="2.160.10.10">
    <property type="entry name" value="Hexapeptide repeat proteins"/>
    <property type="match status" value="1"/>
</dbReference>
<dbReference type="KEGG" id="hra:EI982_17675"/>
<keyword evidence="4" id="KW-1185">Reference proteome</keyword>
<dbReference type="Pfam" id="PF25087">
    <property type="entry name" value="GMPPB_C"/>
    <property type="match status" value="1"/>
</dbReference>
<feature type="domain" description="Nucleotidyl transferase" evidence="1">
    <location>
        <begin position="2"/>
        <end position="236"/>
    </location>
</feature>
<evidence type="ECO:0000313" key="3">
    <source>
        <dbReference type="EMBL" id="QGX96477.1"/>
    </source>
</evidence>
<dbReference type="InterPro" id="IPR056729">
    <property type="entry name" value="GMPPB_C"/>
</dbReference>
<dbReference type="PANTHER" id="PTHR42883">
    <property type="entry name" value="GLUCOSE-1-PHOSPHATE THYMIDYLTRANSFERASE"/>
    <property type="match status" value="1"/>
</dbReference>
<dbReference type="EC" id="2.7.7.24" evidence="3"/>
<dbReference type="AlphaFoldDB" id="A0A6B9FBZ0"/>
<dbReference type="SUPFAM" id="SSF53448">
    <property type="entry name" value="Nucleotide-diphospho-sugar transferases"/>
    <property type="match status" value="1"/>
</dbReference>
<accession>A0A6B9FBZ0</accession>
<gene>
    <name evidence="3" type="ORF">EI982_17675</name>
</gene>
<dbReference type="InterPro" id="IPR029044">
    <property type="entry name" value="Nucleotide-diphossugar_trans"/>
</dbReference>
<dbReference type="InterPro" id="IPR005908">
    <property type="entry name" value="G1P_thy_trans_l"/>
</dbReference>
<protein>
    <submittedName>
        <fullName evidence="3">Glucose-1-phosphate thymidylyltransferase</fullName>
        <ecNumber evidence="3">2.7.7.24</ecNumber>
    </submittedName>
</protein>
<evidence type="ECO:0000259" key="2">
    <source>
        <dbReference type="Pfam" id="PF25087"/>
    </source>
</evidence>
<dbReference type="GO" id="GO:0008879">
    <property type="term" value="F:glucose-1-phosphate thymidylyltransferase activity"/>
    <property type="evidence" value="ECO:0007669"/>
    <property type="project" value="UniProtKB-EC"/>
</dbReference>
<dbReference type="GeneID" id="43371414"/>
<dbReference type="PROSITE" id="PS00101">
    <property type="entry name" value="HEXAPEP_TRANSFERASES"/>
    <property type="match status" value="1"/>
</dbReference>
<dbReference type="PANTHER" id="PTHR42883:SF2">
    <property type="entry name" value="THYMIDYLYLTRANSFERASE"/>
    <property type="match status" value="1"/>
</dbReference>
<dbReference type="OrthoDB" id="15372at2157"/>
<evidence type="ECO:0000313" key="4">
    <source>
        <dbReference type="Proteomes" id="UP000428325"/>
    </source>
</evidence>
<dbReference type="CDD" id="cd04189">
    <property type="entry name" value="G1P_TT_long"/>
    <property type="match status" value="1"/>
</dbReference>
<dbReference type="Proteomes" id="UP000428325">
    <property type="component" value="Chromosome"/>
</dbReference>
<name>A0A6B9FBZ0_9EURY</name>
<organism evidence="3 4">
    <name type="scientific">Haloplanus rallus</name>
    <dbReference type="NCBI Taxonomy" id="1816183"/>
    <lineage>
        <taxon>Archaea</taxon>
        <taxon>Methanobacteriati</taxon>
        <taxon>Methanobacteriota</taxon>
        <taxon>Stenosarchaea group</taxon>
        <taxon>Halobacteria</taxon>
        <taxon>Halobacteriales</taxon>
        <taxon>Haloferacaceae</taxon>
        <taxon>Haloplanus</taxon>
    </lineage>
</organism>
<feature type="domain" description="Mannose-1-phosphate guanyltransferase C-terminal" evidence="2">
    <location>
        <begin position="272"/>
        <end position="335"/>
    </location>
</feature>
<dbReference type="EMBL" id="CP034345">
    <property type="protein sequence ID" value="QGX96477.1"/>
    <property type="molecule type" value="Genomic_DNA"/>
</dbReference>
<proteinExistence type="predicted"/>
<dbReference type="Gene3D" id="3.90.550.10">
    <property type="entry name" value="Spore Coat Polysaccharide Biosynthesis Protein SpsA, Chain A"/>
    <property type="match status" value="1"/>
</dbReference>
<dbReference type="InterPro" id="IPR005835">
    <property type="entry name" value="NTP_transferase_dom"/>
</dbReference>
<dbReference type="NCBIfam" id="TIGR01208">
    <property type="entry name" value="rmlA_long"/>
    <property type="match status" value="1"/>
</dbReference>
<evidence type="ECO:0000259" key="1">
    <source>
        <dbReference type="Pfam" id="PF00483"/>
    </source>
</evidence>
<sequence>MKGLILAGGTGSRLRPITHTGPKQLLPVANRPVIEYAIEDLRSAGITEIGVVLGQHGADAIQESLGDGHDFGVDITYILQGAPLGLAHAVGCARDFVGDDTFVVYLGDDLLGDDIDDLVAEFDPRTHEASIAVQTVDDPSRYGIVDHDDRGDVARLVEKPDDPPSRSAIIGVYVFTPQIFECIEGLESSWRGEFELTDAIQRLLNDGYRVQAHTISGWWKDTGTPEDIVGANRLVLDDIANDVRGDIADDATIEGRLQVGEGTVIEAGSTVRGPVSLGNDVHVREGAYVGPYTSVGDGCTIENVHLESSVMMADATVTTSATIVDSLLGPDVSITARETEPNGNRLVVGRDSTLEL</sequence>
<keyword evidence="3" id="KW-0808">Transferase</keyword>
<dbReference type="RefSeq" id="WP_157690940.1">
    <property type="nucleotide sequence ID" value="NZ_CP034345.1"/>
</dbReference>
<dbReference type="Pfam" id="PF00483">
    <property type="entry name" value="NTP_transferase"/>
    <property type="match status" value="1"/>
</dbReference>
<dbReference type="InterPro" id="IPR018357">
    <property type="entry name" value="Hexapep_transf_CS"/>
</dbReference>